<dbReference type="EMBL" id="CP027569">
    <property type="protein sequence ID" value="AVO27031.1"/>
    <property type="molecule type" value="Genomic_DNA"/>
</dbReference>
<dbReference type="AlphaFoldDB" id="A0A269TF69"/>
<dbReference type="EC" id="2.7.13.3" evidence="3"/>
<dbReference type="FunFam" id="3.30.565.10:FF:000006">
    <property type="entry name" value="Sensor histidine kinase WalK"/>
    <property type="match status" value="1"/>
</dbReference>
<dbReference type="RefSeq" id="WP_014015496.1">
    <property type="nucleotide sequence ID" value="NZ_CABMON010000004.1"/>
</dbReference>
<dbReference type="Pfam" id="PF02518">
    <property type="entry name" value="HATPase_c"/>
    <property type="match status" value="1"/>
</dbReference>
<evidence type="ECO:0000256" key="2">
    <source>
        <dbReference type="ARBA" id="ARBA00004370"/>
    </source>
</evidence>
<dbReference type="SUPFAM" id="SSF47384">
    <property type="entry name" value="Homodimeric domain of signal transducing histidine kinase"/>
    <property type="match status" value="1"/>
</dbReference>
<dbReference type="GO" id="GO:0016020">
    <property type="term" value="C:membrane"/>
    <property type="evidence" value="ECO:0007669"/>
    <property type="project" value="UniProtKB-SubCell"/>
</dbReference>
<dbReference type="PRINTS" id="PR00344">
    <property type="entry name" value="BCTRLSENSOR"/>
</dbReference>
<dbReference type="SUPFAM" id="SSF158472">
    <property type="entry name" value="HAMP domain-like"/>
    <property type="match status" value="1"/>
</dbReference>
<evidence type="ECO:0000256" key="1">
    <source>
        <dbReference type="ARBA" id="ARBA00000085"/>
    </source>
</evidence>
<dbReference type="Pfam" id="PF00672">
    <property type="entry name" value="HAMP"/>
    <property type="match status" value="1"/>
</dbReference>
<dbReference type="InterPro" id="IPR036890">
    <property type="entry name" value="HATPase_C_sf"/>
</dbReference>
<dbReference type="InterPro" id="IPR003594">
    <property type="entry name" value="HATPase_dom"/>
</dbReference>
<dbReference type="SMART" id="SM00387">
    <property type="entry name" value="HATPase_c"/>
    <property type="match status" value="1"/>
</dbReference>
<dbReference type="Proteomes" id="UP000238358">
    <property type="component" value="Chromosome"/>
</dbReference>
<dbReference type="GeneID" id="97491478"/>
<dbReference type="SUPFAM" id="SSF55874">
    <property type="entry name" value="ATPase domain of HSP90 chaperone/DNA topoisomerase II/histidine kinase"/>
    <property type="match status" value="1"/>
</dbReference>
<dbReference type="Pfam" id="PF00512">
    <property type="entry name" value="HisKA"/>
    <property type="match status" value="1"/>
</dbReference>
<evidence type="ECO:0000256" key="3">
    <source>
        <dbReference type="ARBA" id="ARBA00012438"/>
    </source>
</evidence>
<dbReference type="Gene3D" id="3.30.565.10">
    <property type="entry name" value="Histidine kinase-like ATPase, C-terminal domain"/>
    <property type="match status" value="1"/>
</dbReference>
<dbReference type="PANTHER" id="PTHR43711:SF1">
    <property type="entry name" value="HISTIDINE KINASE 1"/>
    <property type="match status" value="1"/>
</dbReference>
<dbReference type="PROSITE" id="PS50109">
    <property type="entry name" value="HIS_KIN"/>
    <property type="match status" value="1"/>
</dbReference>
<dbReference type="InterPro" id="IPR036097">
    <property type="entry name" value="HisK_dim/P_sf"/>
</dbReference>
<evidence type="ECO:0000313" key="9">
    <source>
        <dbReference type="Proteomes" id="UP000238358"/>
    </source>
</evidence>
<evidence type="ECO:0000256" key="5">
    <source>
        <dbReference type="ARBA" id="ARBA00022679"/>
    </source>
</evidence>
<keyword evidence="5" id="KW-0808">Transferase</keyword>
<keyword evidence="7" id="KW-0902">Two-component regulatory system</keyword>
<dbReference type="PROSITE" id="PS50885">
    <property type="entry name" value="HAMP"/>
    <property type="match status" value="1"/>
</dbReference>
<dbReference type="OrthoDB" id="335833at2"/>
<dbReference type="InterPro" id="IPR005467">
    <property type="entry name" value="His_kinase_dom"/>
</dbReference>
<dbReference type="InterPro" id="IPR050736">
    <property type="entry name" value="Sensor_HK_Regulatory"/>
</dbReference>
<reference evidence="8 9" key="1">
    <citation type="journal article" date="2018" name="Genome Announc.">
        <title>Complete genomes of two Megasphaera elsdenii strains, NCIMB 702410 and ATCC 25940.</title>
        <authorList>
            <person name="Hatmaker E.A."/>
            <person name="O'Dell K."/>
            <person name="Riley L.A."/>
            <person name="Klingeman D.M."/>
            <person name="Guss A.M."/>
        </authorList>
    </citation>
    <scope>NUCLEOTIDE SEQUENCE [LARGE SCALE GENOMIC DNA]</scope>
    <source>
        <strain evidence="8 9">NCIMB702410</strain>
    </source>
</reference>
<name>A0A269TF69_MEGEL</name>
<dbReference type="CDD" id="cd00082">
    <property type="entry name" value="HisKA"/>
    <property type="match status" value="1"/>
</dbReference>
<proteinExistence type="predicted"/>
<dbReference type="CDD" id="cd06225">
    <property type="entry name" value="HAMP"/>
    <property type="match status" value="1"/>
</dbReference>
<dbReference type="PANTHER" id="PTHR43711">
    <property type="entry name" value="TWO-COMPONENT HISTIDINE KINASE"/>
    <property type="match status" value="1"/>
</dbReference>
<dbReference type="GO" id="GO:0000155">
    <property type="term" value="F:phosphorelay sensor kinase activity"/>
    <property type="evidence" value="ECO:0007669"/>
    <property type="project" value="InterPro"/>
</dbReference>
<organism evidence="8 9">
    <name type="scientific">Megasphaera elsdenii</name>
    <dbReference type="NCBI Taxonomy" id="907"/>
    <lineage>
        <taxon>Bacteria</taxon>
        <taxon>Bacillati</taxon>
        <taxon>Bacillota</taxon>
        <taxon>Negativicutes</taxon>
        <taxon>Veillonellales</taxon>
        <taxon>Veillonellaceae</taxon>
        <taxon>Megasphaera</taxon>
    </lineage>
</organism>
<dbReference type="Gene3D" id="1.10.287.130">
    <property type="match status" value="1"/>
</dbReference>
<evidence type="ECO:0000313" key="8">
    <source>
        <dbReference type="EMBL" id="AVO27031.1"/>
    </source>
</evidence>
<dbReference type="InterPro" id="IPR004358">
    <property type="entry name" value="Sig_transdc_His_kin-like_C"/>
</dbReference>
<protein>
    <recommendedName>
        <fullName evidence="3">histidine kinase</fullName>
        <ecNumber evidence="3">2.7.13.3</ecNumber>
    </recommendedName>
</protein>
<gene>
    <name evidence="8" type="ORF">C6Y28_05095</name>
</gene>
<evidence type="ECO:0000256" key="6">
    <source>
        <dbReference type="ARBA" id="ARBA00022777"/>
    </source>
</evidence>
<evidence type="ECO:0000256" key="7">
    <source>
        <dbReference type="ARBA" id="ARBA00023012"/>
    </source>
</evidence>
<dbReference type="SMART" id="SM00388">
    <property type="entry name" value="HisKA"/>
    <property type="match status" value="1"/>
</dbReference>
<dbReference type="InterPro" id="IPR003660">
    <property type="entry name" value="HAMP_dom"/>
</dbReference>
<dbReference type="SMART" id="SM00304">
    <property type="entry name" value="HAMP"/>
    <property type="match status" value="1"/>
</dbReference>
<dbReference type="InterPro" id="IPR003661">
    <property type="entry name" value="HisK_dim/P_dom"/>
</dbReference>
<accession>A0A269TF69</accession>
<keyword evidence="4" id="KW-0597">Phosphoprotein</keyword>
<dbReference type="Gene3D" id="6.10.340.10">
    <property type="match status" value="1"/>
</dbReference>
<comment type="subcellular location">
    <subcellularLocation>
        <location evidence="2">Membrane</location>
    </subcellularLocation>
</comment>
<keyword evidence="6 8" id="KW-0418">Kinase</keyword>
<comment type="catalytic activity">
    <reaction evidence="1">
        <text>ATP + protein L-histidine = ADP + protein N-phospho-L-histidine.</text>
        <dbReference type="EC" id="2.7.13.3"/>
    </reaction>
</comment>
<evidence type="ECO:0000256" key="4">
    <source>
        <dbReference type="ARBA" id="ARBA00022553"/>
    </source>
</evidence>
<sequence length="382" mass="42808">MKKADSIVIRLTGMVFILIFLTIAILLILVNNQMDNHFSQYLTNMSQMMGNGHQGMGMMHGMRHGPAEITYISAVHRSLLWVGLVMLAVSVTISYFIVREIMRPLSALTDAVQKVKAGTYGQTVPVERRDEVGTLTETFNDMSQELAKNDKMRRRLFANIAHELRTPLAILQGNLEGMIDDVIPTDKKVLLSMEDETLRMGRLIQDLRDLSLAEINELTLHKAPHDINVLLERAVSMLQPLCDEKSLAVHLDLARDLPKVSIDVDRINQVIYNLLNNAIRYIEAGCTITVSTLAVTVKGQPYVQVQIADTGSGIAPEDLQHIFQYFYRSEKSRNRKSGGSGIGLALAQQFVRSHGGRIWADSEVGRGTTFTFILPIHSQRRQ</sequence>